<dbReference type="Gene3D" id="2.40.160.210">
    <property type="entry name" value="Acyl-CoA thioesterase, double hotdog domain"/>
    <property type="match status" value="1"/>
</dbReference>
<dbReference type="SUPFAM" id="SSF54637">
    <property type="entry name" value="Thioesterase/thiol ester dehydrase-isomerase"/>
    <property type="match status" value="2"/>
</dbReference>
<evidence type="ECO:0000256" key="1">
    <source>
        <dbReference type="SAM" id="MobiDB-lite"/>
    </source>
</evidence>
<dbReference type="InterPro" id="IPR049450">
    <property type="entry name" value="ACOT8-like_C"/>
</dbReference>
<sequence>MTSAVTAGSTVESADGGPLFVPRGVEFVPAPHATGPWDAGRLHGAAVALLVTHYARRGIDARRALARLTVDFLRPVPAEPLRVAVSPLRTGRSFDVVDALVTADGTAVARGSLVYLRATRPPTLPDGPPDDPPPPPPHAGIRLRDTGGTVSFNRDAVELRLVDDASDTAWVRLRCPVLPDAAVLPEQLAVAAAEFCYGTGSSLPPDLYSCVNVDLSVHLHRPPTGRWIALRAVTRTGPTGGGAAHAALLDEAGRIGSAVQTLLVSEA</sequence>
<protein>
    <submittedName>
        <fullName evidence="4">Thioesterase family protein</fullName>
    </submittedName>
</protein>
<proteinExistence type="predicted"/>
<gene>
    <name evidence="4" type="ORF">P3G67_07885</name>
</gene>
<evidence type="ECO:0000313" key="5">
    <source>
        <dbReference type="Proteomes" id="UP001216579"/>
    </source>
</evidence>
<feature type="domain" description="Acyl-CoA thioesterase-like C-terminal" evidence="3">
    <location>
        <begin position="135"/>
        <end position="264"/>
    </location>
</feature>
<feature type="region of interest" description="Disordered" evidence="1">
    <location>
        <begin position="119"/>
        <end position="146"/>
    </location>
</feature>
<dbReference type="Proteomes" id="UP001216579">
    <property type="component" value="Unassembled WGS sequence"/>
</dbReference>
<dbReference type="InterPro" id="IPR042171">
    <property type="entry name" value="Acyl-CoA_hotdog"/>
</dbReference>
<keyword evidence="5" id="KW-1185">Reference proteome</keyword>
<evidence type="ECO:0000259" key="3">
    <source>
        <dbReference type="Pfam" id="PF20789"/>
    </source>
</evidence>
<feature type="domain" description="Acyl-CoA thioesterase-like N-terminal HotDog" evidence="2">
    <location>
        <begin position="34"/>
        <end position="114"/>
    </location>
</feature>
<dbReference type="InterPro" id="IPR029069">
    <property type="entry name" value="HotDog_dom_sf"/>
</dbReference>
<feature type="compositionally biased region" description="Pro residues" evidence="1">
    <location>
        <begin position="122"/>
        <end position="138"/>
    </location>
</feature>
<dbReference type="InterPro" id="IPR049449">
    <property type="entry name" value="TesB_ACOT8-like_N"/>
</dbReference>
<dbReference type="RefSeq" id="WP_276092793.1">
    <property type="nucleotide sequence ID" value="NZ_JARJBC010000003.1"/>
</dbReference>
<accession>A0ABT5ZH55</accession>
<comment type="caution">
    <text evidence="4">The sequence shown here is derived from an EMBL/GenBank/DDBJ whole genome shotgun (WGS) entry which is preliminary data.</text>
</comment>
<evidence type="ECO:0000259" key="2">
    <source>
        <dbReference type="Pfam" id="PF13622"/>
    </source>
</evidence>
<dbReference type="Pfam" id="PF13622">
    <property type="entry name" value="4HBT_3"/>
    <property type="match status" value="1"/>
</dbReference>
<dbReference type="EMBL" id="JARJBC010000003">
    <property type="protein sequence ID" value="MDF3289155.1"/>
    <property type="molecule type" value="Genomic_DNA"/>
</dbReference>
<evidence type="ECO:0000313" key="4">
    <source>
        <dbReference type="EMBL" id="MDF3289155.1"/>
    </source>
</evidence>
<organism evidence="4 5">
    <name type="scientific">Streptomyces silvisoli</name>
    <dbReference type="NCBI Taxonomy" id="3034235"/>
    <lineage>
        <taxon>Bacteria</taxon>
        <taxon>Bacillati</taxon>
        <taxon>Actinomycetota</taxon>
        <taxon>Actinomycetes</taxon>
        <taxon>Kitasatosporales</taxon>
        <taxon>Streptomycetaceae</taxon>
        <taxon>Streptomyces</taxon>
    </lineage>
</organism>
<name>A0ABT5ZH55_9ACTN</name>
<dbReference type="Pfam" id="PF20789">
    <property type="entry name" value="4HBT_3C"/>
    <property type="match status" value="1"/>
</dbReference>
<reference evidence="4 5" key="1">
    <citation type="submission" date="2023-03" db="EMBL/GenBank/DDBJ databases">
        <title>Draft genome sequence of Streptomyces sp. RB6PN23 isolated from peat swamp forest in Thailand.</title>
        <authorList>
            <person name="Klaysubun C."/>
            <person name="Duangmal K."/>
        </authorList>
    </citation>
    <scope>NUCLEOTIDE SEQUENCE [LARGE SCALE GENOMIC DNA]</scope>
    <source>
        <strain evidence="4 5">RB6PN23</strain>
    </source>
</reference>